<keyword evidence="2" id="KW-1185">Reference proteome</keyword>
<name>A0A1Y2CPK2_9FUNG</name>
<reference evidence="1 2" key="1">
    <citation type="submission" date="2016-07" db="EMBL/GenBank/DDBJ databases">
        <title>Pervasive Adenine N6-methylation of Active Genes in Fungi.</title>
        <authorList>
            <consortium name="DOE Joint Genome Institute"/>
            <person name="Mondo S.J."/>
            <person name="Dannebaum R.O."/>
            <person name="Kuo R.C."/>
            <person name="Labutti K."/>
            <person name="Haridas S."/>
            <person name="Kuo A."/>
            <person name="Salamov A."/>
            <person name="Ahrendt S.R."/>
            <person name="Lipzen A."/>
            <person name="Sullivan W."/>
            <person name="Andreopoulos W.B."/>
            <person name="Clum A."/>
            <person name="Lindquist E."/>
            <person name="Daum C."/>
            <person name="Ramamoorthy G.K."/>
            <person name="Gryganskyi A."/>
            <person name="Culley D."/>
            <person name="Magnuson J.K."/>
            <person name="James T.Y."/>
            <person name="O'Malley M.A."/>
            <person name="Stajich J.E."/>
            <person name="Spatafora J.W."/>
            <person name="Visel A."/>
            <person name="Grigoriev I.V."/>
        </authorList>
    </citation>
    <scope>NUCLEOTIDE SEQUENCE [LARGE SCALE GENOMIC DNA]</scope>
    <source>
        <strain evidence="1 2">JEL800</strain>
    </source>
</reference>
<evidence type="ECO:0000313" key="2">
    <source>
        <dbReference type="Proteomes" id="UP000193642"/>
    </source>
</evidence>
<dbReference type="EMBL" id="MCGO01000012">
    <property type="protein sequence ID" value="ORY48265.1"/>
    <property type="molecule type" value="Genomic_DNA"/>
</dbReference>
<organism evidence="1 2">
    <name type="scientific">Rhizoclosmatium globosum</name>
    <dbReference type="NCBI Taxonomy" id="329046"/>
    <lineage>
        <taxon>Eukaryota</taxon>
        <taxon>Fungi</taxon>
        <taxon>Fungi incertae sedis</taxon>
        <taxon>Chytridiomycota</taxon>
        <taxon>Chytridiomycota incertae sedis</taxon>
        <taxon>Chytridiomycetes</taxon>
        <taxon>Chytridiales</taxon>
        <taxon>Chytriomycetaceae</taxon>
        <taxon>Rhizoclosmatium</taxon>
    </lineage>
</organism>
<comment type="caution">
    <text evidence="1">The sequence shown here is derived from an EMBL/GenBank/DDBJ whole genome shotgun (WGS) entry which is preliminary data.</text>
</comment>
<gene>
    <name evidence="1" type="ORF">BCR33DRAFT_714662</name>
</gene>
<evidence type="ECO:0000313" key="1">
    <source>
        <dbReference type="EMBL" id="ORY48265.1"/>
    </source>
</evidence>
<accession>A0A1Y2CPK2</accession>
<protein>
    <submittedName>
        <fullName evidence="1">Uncharacterized protein</fullName>
    </submittedName>
</protein>
<proteinExistence type="predicted"/>
<dbReference type="Proteomes" id="UP000193642">
    <property type="component" value="Unassembled WGS sequence"/>
</dbReference>
<sequence>MSRLLCVSQIIVRLLANSLKIGSFSAFVHSTVTAASTTNIKSIISTSVDESPSPLEMTAIATR</sequence>
<dbReference type="AlphaFoldDB" id="A0A1Y2CPK2"/>